<gene>
    <name evidence="3" type="ORF">SAMN00120144_0634</name>
</gene>
<feature type="region of interest" description="Disordered" evidence="1">
    <location>
        <begin position="22"/>
        <end position="64"/>
    </location>
</feature>
<keyword evidence="2" id="KW-0732">Signal</keyword>
<dbReference type="EMBL" id="FWWW01000055">
    <property type="protein sequence ID" value="SMB91093.1"/>
    <property type="molecule type" value="Genomic_DNA"/>
</dbReference>
<evidence type="ECO:0000313" key="3">
    <source>
        <dbReference type="EMBL" id="SMB91093.1"/>
    </source>
</evidence>
<dbReference type="RefSeq" id="WP_143434819.1">
    <property type="nucleotide sequence ID" value="NZ_FWWW01000055.1"/>
</dbReference>
<dbReference type="Proteomes" id="UP000192266">
    <property type="component" value="Unassembled WGS sequence"/>
</dbReference>
<reference evidence="3 4" key="1">
    <citation type="submission" date="2017-04" db="EMBL/GenBank/DDBJ databases">
        <authorList>
            <person name="Afonso C.L."/>
            <person name="Miller P.J."/>
            <person name="Scott M.A."/>
            <person name="Spackman E."/>
            <person name="Goraichik I."/>
            <person name="Dimitrov K.M."/>
            <person name="Suarez D.L."/>
            <person name="Swayne D.E."/>
        </authorList>
    </citation>
    <scope>NUCLEOTIDE SEQUENCE [LARGE SCALE GENOMIC DNA]</scope>
    <source>
        <strain evidence="3 4">DSM 11622</strain>
    </source>
</reference>
<protein>
    <submittedName>
        <fullName evidence="3">Uncharacterized protein</fullName>
    </submittedName>
</protein>
<proteinExistence type="predicted"/>
<accession>A0A1W1VCZ4</accession>
<sequence length="64" mass="6805">MKTTLLSLFGASLLLLTTQCASTPEQEAPTKYKSTPSARRAVEREPAAPRNTDPNSATAPDSTI</sequence>
<feature type="signal peptide" evidence="2">
    <location>
        <begin position="1"/>
        <end position="21"/>
    </location>
</feature>
<evidence type="ECO:0000313" key="4">
    <source>
        <dbReference type="Proteomes" id="UP000192266"/>
    </source>
</evidence>
<evidence type="ECO:0000256" key="2">
    <source>
        <dbReference type="SAM" id="SignalP"/>
    </source>
</evidence>
<feature type="compositionally biased region" description="Polar residues" evidence="1">
    <location>
        <begin position="52"/>
        <end position="64"/>
    </location>
</feature>
<feature type="chain" id="PRO_5012619237" evidence="2">
    <location>
        <begin position="22"/>
        <end position="64"/>
    </location>
</feature>
<evidence type="ECO:0000256" key="1">
    <source>
        <dbReference type="SAM" id="MobiDB-lite"/>
    </source>
</evidence>
<dbReference type="AlphaFoldDB" id="A0A1W1VCZ4"/>
<keyword evidence="4" id="KW-1185">Reference proteome</keyword>
<organism evidence="3 4">
    <name type="scientific">Hymenobacter roseosalivarius DSM 11622</name>
    <dbReference type="NCBI Taxonomy" id="645990"/>
    <lineage>
        <taxon>Bacteria</taxon>
        <taxon>Pseudomonadati</taxon>
        <taxon>Bacteroidota</taxon>
        <taxon>Cytophagia</taxon>
        <taxon>Cytophagales</taxon>
        <taxon>Hymenobacteraceae</taxon>
        <taxon>Hymenobacter</taxon>
    </lineage>
</organism>
<name>A0A1W1VCZ4_9BACT</name>